<sequence length="166" mass="18668">MFDYYQLTVPVYTRALKQLTHILDKAAEYAATKQINDETMLGLRLAPDMYNLTKQVQIVCDNAKFAVARLSGTQAPKHEDNEKTFAELQSRIAATLRFVSSLPQAAFVDAEKKTITLPFMLDKPMTAEFYLLSFVQPNLYFHLSTAYAILRSNGVDVGKSDFIGAM</sequence>
<protein>
    <submittedName>
        <fullName evidence="1">DUF1993 domain-containing protein</fullName>
    </submittedName>
</protein>
<dbReference type="InterPro" id="IPR018531">
    <property type="entry name" value="DUF1993"/>
</dbReference>
<gene>
    <name evidence="1" type="ORF">K4H28_14645</name>
</gene>
<evidence type="ECO:0000313" key="1">
    <source>
        <dbReference type="EMBL" id="QZA77501.1"/>
    </source>
</evidence>
<dbReference type="RefSeq" id="WP_221005882.1">
    <property type="nucleotide sequence ID" value="NZ_CP081150.1"/>
</dbReference>
<dbReference type="Proteomes" id="UP000825679">
    <property type="component" value="Chromosome"/>
</dbReference>
<dbReference type="EMBL" id="CP081150">
    <property type="protein sequence ID" value="QZA77501.1"/>
    <property type="molecule type" value="Genomic_DNA"/>
</dbReference>
<dbReference type="Pfam" id="PF09351">
    <property type="entry name" value="DUF1993"/>
    <property type="match status" value="1"/>
</dbReference>
<dbReference type="InterPro" id="IPR034660">
    <property type="entry name" value="DinB/YfiT-like"/>
</dbReference>
<proteinExistence type="predicted"/>
<dbReference type="Gene3D" id="1.20.120.450">
    <property type="entry name" value="dinb family like domain"/>
    <property type="match status" value="1"/>
</dbReference>
<dbReference type="PANTHER" id="PTHR36922:SF1">
    <property type="entry name" value="DUF1993 DOMAIN-CONTAINING PROTEIN"/>
    <property type="match status" value="1"/>
</dbReference>
<reference evidence="1 2" key="1">
    <citation type="submission" date="2021-08" db="EMBL/GenBank/DDBJ databases">
        <title>complete genome sequencing of Deefgea sp. D25.</title>
        <authorList>
            <person name="Bae J.-W."/>
            <person name="Gim D.-H."/>
        </authorList>
    </citation>
    <scope>NUCLEOTIDE SEQUENCE [LARGE SCALE GENOMIC DNA]</scope>
    <source>
        <strain evidence="1 2">D25</strain>
    </source>
</reference>
<evidence type="ECO:0000313" key="2">
    <source>
        <dbReference type="Proteomes" id="UP000825679"/>
    </source>
</evidence>
<organism evidence="1 2">
    <name type="scientific">Deefgea tanakiae</name>
    <dbReference type="NCBI Taxonomy" id="2865840"/>
    <lineage>
        <taxon>Bacteria</taxon>
        <taxon>Pseudomonadati</taxon>
        <taxon>Pseudomonadota</taxon>
        <taxon>Betaproteobacteria</taxon>
        <taxon>Neisseriales</taxon>
        <taxon>Chitinibacteraceae</taxon>
        <taxon>Deefgea</taxon>
    </lineage>
</organism>
<accession>A0ABX8Z4K6</accession>
<keyword evidence="2" id="KW-1185">Reference proteome</keyword>
<dbReference type="PANTHER" id="PTHR36922">
    <property type="entry name" value="BLL2446 PROTEIN"/>
    <property type="match status" value="1"/>
</dbReference>
<dbReference type="SUPFAM" id="SSF109854">
    <property type="entry name" value="DinB/YfiT-like putative metalloenzymes"/>
    <property type="match status" value="1"/>
</dbReference>
<name>A0ABX8Z4K6_9NEIS</name>